<sequence>MTEDVVADFTGRFFFTRGSDGDGTPLTGRVIATKKRLVLVAEDAKETVPLSRVIDINVGTVPTHVKQFFDDTLTIGYKTDEGTQSAVIESRGETVDGFVAILFRCLLNGQKVAVKHPARVGGRVKDSPVVPGKIRLDDHRIEVRSKGGTFGFDVETVMQIDRTNKIGSNDRVTLVVKHADPDTGKTTTSLIAPAKSQYVNLLARFLRLEYDALREETEDIELSNPEKRVLVGVHATGGDIDFTNMLDGDPAYVTNVLNSVKNKGLIVENGSGISLTATGRIIVSQRIEDVNAGGTLEALEETRANNR</sequence>
<gene>
    <name evidence="1" type="ORF">B2G88_11585</name>
</gene>
<dbReference type="Proteomes" id="UP000196084">
    <property type="component" value="Unassembled WGS sequence"/>
</dbReference>
<dbReference type="PANTHER" id="PTHR42201:SF1">
    <property type="entry name" value="TAXIS PROTEIN"/>
    <property type="match status" value="1"/>
</dbReference>
<reference evidence="1 2" key="1">
    <citation type="submission" date="2017-02" db="EMBL/GenBank/DDBJ databases">
        <title>Natronthermophilus aegyptiacus gen. nov.,sp. nov., an aerobic, extremely halophilic alkalithermophilic archaeon isolated from the athalassohaline Wadi An Natrun, Egypt.</title>
        <authorList>
            <person name="Zhao B."/>
        </authorList>
    </citation>
    <scope>NUCLEOTIDE SEQUENCE [LARGE SCALE GENOMIC DNA]</scope>
    <source>
        <strain evidence="1 2">CGMCC 1.3597</strain>
    </source>
</reference>
<dbReference type="RefSeq" id="WP_054862685.1">
    <property type="nucleotide sequence ID" value="NZ_MWPH01000002.1"/>
</dbReference>
<evidence type="ECO:0000313" key="2">
    <source>
        <dbReference type="Proteomes" id="UP000196084"/>
    </source>
</evidence>
<keyword evidence="2" id="KW-1185">Reference proteome</keyword>
<proteinExistence type="predicted"/>
<dbReference type="EMBL" id="MWPH01000002">
    <property type="protein sequence ID" value="OVE84990.1"/>
    <property type="molecule type" value="Genomic_DNA"/>
</dbReference>
<dbReference type="AlphaFoldDB" id="A0A202EAK4"/>
<name>A0A202EAK4_9EURY</name>
<organism evidence="1 2">
    <name type="scientific">Natronolimnobius baerhuensis</name>
    <dbReference type="NCBI Taxonomy" id="253108"/>
    <lineage>
        <taxon>Archaea</taxon>
        <taxon>Methanobacteriati</taxon>
        <taxon>Methanobacteriota</taxon>
        <taxon>Stenosarchaea group</taxon>
        <taxon>Halobacteria</taxon>
        <taxon>Halobacteriales</taxon>
        <taxon>Natrialbaceae</taxon>
        <taxon>Natronolimnobius</taxon>
    </lineage>
</organism>
<dbReference type="PANTHER" id="PTHR42201">
    <property type="entry name" value="TAXIS PROTEIN"/>
    <property type="match status" value="1"/>
</dbReference>
<dbReference type="InterPro" id="IPR007381">
    <property type="entry name" value="CheF1/F2"/>
</dbReference>
<comment type="caution">
    <text evidence="1">The sequence shown here is derived from an EMBL/GenBank/DDBJ whole genome shotgun (WGS) entry which is preliminary data.</text>
</comment>
<dbReference type="Pfam" id="PF04283">
    <property type="entry name" value="CheF-arch"/>
    <property type="match status" value="1"/>
</dbReference>
<evidence type="ECO:0000313" key="1">
    <source>
        <dbReference type="EMBL" id="OVE84990.1"/>
    </source>
</evidence>
<dbReference type="GO" id="GO:0006935">
    <property type="term" value="P:chemotaxis"/>
    <property type="evidence" value="ECO:0007669"/>
    <property type="project" value="InterPro"/>
</dbReference>
<dbReference type="OrthoDB" id="337296at2157"/>
<protein>
    <submittedName>
        <fullName evidence="1">Fla operon protein</fullName>
    </submittedName>
</protein>
<accession>A0A202EAK4</accession>